<reference evidence="2" key="2">
    <citation type="journal article" date="2021" name="PeerJ">
        <title>Extensive microbial diversity within the chicken gut microbiome revealed by metagenomics and culture.</title>
        <authorList>
            <person name="Gilroy R."/>
            <person name="Ravi A."/>
            <person name="Getino M."/>
            <person name="Pursley I."/>
            <person name="Horton D.L."/>
            <person name="Alikhan N.F."/>
            <person name="Baker D."/>
            <person name="Gharbi K."/>
            <person name="Hall N."/>
            <person name="Watson M."/>
            <person name="Adriaenssens E.M."/>
            <person name="Foster-Nyarko E."/>
            <person name="Jarju S."/>
            <person name="Secka A."/>
            <person name="Antonio M."/>
            <person name="Oren A."/>
            <person name="Chaudhuri R.R."/>
            <person name="La Ragione R."/>
            <person name="Hildebrand F."/>
            <person name="Pallen M.J."/>
        </authorList>
    </citation>
    <scope>NUCLEOTIDE SEQUENCE</scope>
    <source>
        <strain evidence="2">ChiGjej3B3-7149</strain>
    </source>
</reference>
<dbReference type="PANTHER" id="PTHR30383:SF5">
    <property type="entry name" value="SGNH HYDROLASE-TYPE ESTERASE DOMAIN-CONTAINING PROTEIN"/>
    <property type="match status" value="1"/>
</dbReference>
<dbReference type="InterPro" id="IPR013830">
    <property type="entry name" value="SGNH_hydro"/>
</dbReference>
<accession>A0A9D1IZE0</accession>
<dbReference type="CDD" id="cd00229">
    <property type="entry name" value="SGNH_hydrolase"/>
    <property type="match status" value="1"/>
</dbReference>
<dbReference type="GO" id="GO:0004622">
    <property type="term" value="F:phosphatidylcholine lysophospholipase activity"/>
    <property type="evidence" value="ECO:0007669"/>
    <property type="project" value="TreeGrafter"/>
</dbReference>
<reference evidence="2" key="1">
    <citation type="submission" date="2020-10" db="EMBL/GenBank/DDBJ databases">
        <authorList>
            <person name="Gilroy R."/>
        </authorList>
    </citation>
    <scope>NUCLEOTIDE SEQUENCE</scope>
    <source>
        <strain evidence="2">ChiGjej3B3-7149</strain>
    </source>
</reference>
<dbReference type="SUPFAM" id="SSF52266">
    <property type="entry name" value="SGNH hydrolase"/>
    <property type="match status" value="1"/>
</dbReference>
<comment type="caution">
    <text evidence="2">The sequence shown here is derived from an EMBL/GenBank/DDBJ whole genome shotgun (WGS) entry which is preliminary data.</text>
</comment>
<keyword evidence="2" id="KW-0378">Hydrolase</keyword>
<gene>
    <name evidence="2" type="ORF">IAD36_05380</name>
</gene>
<dbReference type="InterPro" id="IPR051532">
    <property type="entry name" value="Ester_Hydrolysis_Enzymes"/>
</dbReference>
<evidence type="ECO:0000313" key="2">
    <source>
        <dbReference type="EMBL" id="HIR55015.1"/>
    </source>
</evidence>
<protein>
    <submittedName>
        <fullName evidence="2">SGNH/GDSL hydrolase family protein</fullName>
    </submittedName>
</protein>
<proteinExistence type="predicted"/>
<feature type="domain" description="SGNH hydrolase-type esterase" evidence="1">
    <location>
        <begin position="8"/>
        <end position="214"/>
    </location>
</feature>
<dbReference type="Pfam" id="PF13472">
    <property type="entry name" value="Lipase_GDSL_2"/>
    <property type="match status" value="1"/>
</dbReference>
<dbReference type="PANTHER" id="PTHR30383">
    <property type="entry name" value="THIOESTERASE 1/PROTEASE 1/LYSOPHOSPHOLIPASE L1"/>
    <property type="match status" value="1"/>
</dbReference>
<evidence type="ECO:0000259" key="1">
    <source>
        <dbReference type="Pfam" id="PF13472"/>
    </source>
</evidence>
<evidence type="ECO:0000313" key="3">
    <source>
        <dbReference type="Proteomes" id="UP000824238"/>
    </source>
</evidence>
<name>A0A9D1IZE0_9FIRM</name>
<dbReference type="EMBL" id="DVHH01000134">
    <property type="protein sequence ID" value="HIR55015.1"/>
    <property type="molecule type" value="Genomic_DNA"/>
</dbReference>
<dbReference type="Gene3D" id="3.40.50.1110">
    <property type="entry name" value="SGNH hydrolase"/>
    <property type="match status" value="1"/>
</dbReference>
<dbReference type="Proteomes" id="UP000824238">
    <property type="component" value="Unassembled WGS sequence"/>
</dbReference>
<dbReference type="InterPro" id="IPR036514">
    <property type="entry name" value="SGNH_hydro_sf"/>
</dbReference>
<sequence length="228" mass="25544">MAEPICIIGDSITGGVVYLSDSAKYTHWKDSFVNLLGASLDTEMKNHSKFGCTSGAALKRLERYSKDIAACPNTLVMLGGNDSDFNWPAVAAEPEAPHDCNTPMARFTEYYNKVLDGIQALGSKPVVINLIPVYGRRYFEWFSRKLDPKALMRFLGTTNSIEHWNEMYNLAVMRIAAKRGVPMLDVRSAFLEKRDFEGLFSEDGIHPSPEGHRRMFDYVLPQAKGILA</sequence>
<organism evidence="2 3">
    <name type="scientific">Candidatus Scatomorpha intestinigallinarum</name>
    <dbReference type="NCBI Taxonomy" id="2840923"/>
    <lineage>
        <taxon>Bacteria</taxon>
        <taxon>Bacillati</taxon>
        <taxon>Bacillota</taxon>
        <taxon>Clostridia</taxon>
        <taxon>Eubacteriales</taxon>
        <taxon>Candidatus Scatomorpha</taxon>
    </lineage>
</organism>
<dbReference type="AlphaFoldDB" id="A0A9D1IZE0"/>